<dbReference type="SUPFAM" id="SSF110849">
    <property type="entry name" value="ParB/Sulfiredoxin"/>
    <property type="match status" value="1"/>
</dbReference>
<organism evidence="5">
    <name type="scientific">hydrothermal vent metagenome</name>
    <dbReference type="NCBI Taxonomy" id="652676"/>
    <lineage>
        <taxon>unclassified sequences</taxon>
        <taxon>metagenomes</taxon>
        <taxon>ecological metagenomes</taxon>
    </lineage>
</organism>
<protein>
    <submittedName>
        <fullName evidence="5">Chromosome (Plasmid) partitioning protein ParB</fullName>
    </submittedName>
</protein>
<keyword evidence="2" id="KW-0159">Chromosome partition</keyword>
<dbReference type="InterPro" id="IPR057240">
    <property type="entry name" value="ParB_dimer_C"/>
</dbReference>
<dbReference type="PANTHER" id="PTHR33375">
    <property type="entry name" value="CHROMOSOME-PARTITIONING PROTEIN PARB-RELATED"/>
    <property type="match status" value="1"/>
</dbReference>
<sequence length="293" mass="32836">MAKKRSGMGKLGIHAMIGAKQKSDNSRSDLCVEKVGITQLQPGQYQPRQQFDDTRLKELSDSIKAQGMVQPIVVRPLESGKYEIIAGERRWRASKLAGLDKVPVIIRQVDSQAMLAMALIENIQREDLNPIEIAIGLKRLLKEFDLTQQAVADAVGRSRAAVSNLLRLLKLPKSIQKELHVGNISMGHARAIISLPESIQKELIATAIVKGWSVREIEEEVQKVLIPKEVVKTIKEKSLPNIQEVKQHETFLAQKMSAAVKINHKATGRGRIEISYKNLTELKRLMECFGREK</sequence>
<dbReference type="NCBIfam" id="TIGR00180">
    <property type="entry name" value="parB_part"/>
    <property type="match status" value="1"/>
</dbReference>
<dbReference type="FunFam" id="1.10.10.2830:FF:000001">
    <property type="entry name" value="Chromosome partitioning protein ParB"/>
    <property type="match status" value="1"/>
</dbReference>
<dbReference type="GO" id="GO:0045881">
    <property type="term" value="P:positive regulation of sporulation resulting in formation of a cellular spore"/>
    <property type="evidence" value="ECO:0007669"/>
    <property type="project" value="TreeGrafter"/>
</dbReference>
<evidence type="ECO:0000256" key="2">
    <source>
        <dbReference type="ARBA" id="ARBA00022829"/>
    </source>
</evidence>
<evidence type="ECO:0000259" key="4">
    <source>
        <dbReference type="PROSITE" id="PS50943"/>
    </source>
</evidence>
<dbReference type="PANTHER" id="PTHR33375:SF1">
    <property type="entry name" value="CHROMOSOME-PARTITIONING PROTEIN PARB-RELATED"/>
    <property type="match status" value="1"/>
</dbReference>
<feature type="domain" description="HTH cro/C1-type" evidence="4">
    <location>
        <begin position="137"/>
        <end position="167"/>
    </location>
</feature>
<keyword evidence="3" id="KW-0238">DNA-binding</keyword>
<dbReference type="InterPro" id="IPR003115">
    <property type="entry name" value="ParB_N"/>
</dbReference>
<gene>
    <name evidence="5" type="ORF">MNBD_GAMMA03-330</name>
</gene>
<dbReference type="GO" id="GO:0007059">
    <property type="term" value="P:chromosome segregation"/>
    <property type="evidence" value="ECO:0007669"/>
    <property type="project" value="UniProtKB-KW"/>
</dbReference>
<dbReference type="InterPro" id="IPR004437">
    <property type="entry name" value="ParB/RepB/Spo0J"/>
</dbReference>
<dbReference type="Pfam" id="PF17762">
    <property type="entry name" value="HTH_ParB"/>
    <property type="match status" value="1"/>
</dbReference>
<dbReference type="InterPro" id="IPR001387">
    <property type="entry name" value="Cro/C1-type_HTH"/>
</dbReference>
<name>A0A3B0VZ07_9ZZZZ</name>
<dbReference type="InterPro" id="IPR041468">
    <property type="entry name" value="HTH_ParB/Spo0J"/>
</dbReference>
<dbReference type="SMART" id="SM00470">
    <property type="entry name" value="ParB"/>
    <property type="match status" value="1"/>
</dbReference>
<accession>A0A3B0VZ07</accession>
<dbReference type="InterPro" id="IPR050336">
    <property type="entry name" value="Chromosome_partition/occlusion"/>
</dbReference>
<evidence type="ECO:0000256" key="3">
    <source>
        <dbReference type="ARBA" id="ARBA00023125"/>
    </source>
</evidence>
<dbReference type="EMBL" id="UOFC01000242">
    <property type="protein sequence ID" value="VAW48878.1"/>
    <property type="molecule type" value="Genomic_DNA"/>
</dbReference>
<dbReference type="GO" id="GO:0005694">
    <property type="term" value="C:chromosome"/>
    <property type="evidence" value="ECO:0007669"/>
    <property type="project" value="TreeGrafter"/>
</dbReference>
<dbReference type="GO" id="GO:0003677">
    <property type="term" value="F:DNA binding"/>
    <property type="evidence" value="ECO:0007669"/>
    <property type="project" value="UniProtKB-KW"/>
</dbReference>
<dbReference type="AlphaFoldDB" id="A0A3B0VZ07"/>
<dbReference type="Pfam" id="PF02195">
    <property type="entry name" value="ParB_N"/>
    <property type="match status" value="1"/>
</dbReference>
<comment type="similarity">
    <text evidence="1">Belongs to the ParB family.</text>
</comment>
<proteinExistence type="inferred from homology"/>
<dbReference type="Pfam" id="PF23552">
    <property type="entry name" value="ParB_C"/>
    <property type="match status" value="1"/>
</dbReference>
<evidence type="ECO:0000313" key="5">
    <source>
        <dbReference type="EMBL" id="VAW48878.1"/>
    </source>
</evidence>
<dbReference type="Gene3D" id="3.90.1530.30">
    <property type="match status" value="1"/>
</dbReference>
<dbReference type="Gene3D" id="1.10.10.2830">
    <property type="match status" value="1"/>
</dbReference>
<evidence type="ECO:0000256" key="1">
    <source>
        <dbReference type="ARBA" id="ARBA00006295"/>
    </source>
</evidence>
<reference evidence="5" key="1">
    <citation type="submission" date="2018-06" db="EMBL/GenBank/DDBJ databases">
        <authorList>
            <person name="Zhirakovskaya E."/>
        </authorList>
    </citation>
    <scope>NUCLEOTIDE SEQUENCE</scope>
</reference>
<dbReference type="PROSITE" id="PS50943">
    <property type="entry name" value="HTH_CROC1"/>
    <property type="match status" value="1"/>
</dbReference>
<dbReference type="CDD" id="cd16393">
    <property type="entry name" value="SPO0J_N"/>
    <property type="match status" value="1"/>
</dbReference>
<dbReference type="InterPro" id="IPR036086">
    <property type="entry name" value="ParB/Sulfiredoxin_sf"/>
</dbReference>
<dbReference type="FunFam" id="3.90.1530.30:FF:000001">
    <property type="entry name" value="Chromosome partitioning protein ParB"/>
    <property type="match status" value="1"/>
</dbReference>